<reference evidence="1 2" key="1">
    <citation type="submission" date="2016-06" db="EMBL/GenBank/DDBJ databases">
        <authorList>
            <person name="Kjaerup R.B."/>
            <person name="Dalgaard T.S."/>
            <person name="Juul-Madsen H.R."/>
        </authorList>
    </citation>
    <scope>NUCLEOTIDE SEQUENCE [LARGE SCALE GENOMIC DNA]</scope>
    <source>
        <strain evidence="1 2">Pb300</strain>
    </source>
</reference>
<evidence type="ECO:0008006" key="3">
    <source>
        <dbReference type="Google" id="ProtNLM"/>
    </source>
</evidence>
<evidence type="ECO:0000313" key="1">
    <source>
        <dbReference type="EMBL" id="ODH12712.1"/>
    </source>
</evidence>
<proteinExistence type="predicted"/>
<name>A0A1D2J338_PARBR</name>
<dbReference type="VEuPathDB" id="FungiDB:PABG_11445"/>
<organism evidence="1 2">
    <name type="scientific">Paracoccidioides brasiliensis</name>
    <dbReference type="NCBI Taxonomy" id="121759"/>
    <lineage>
        <taxon>Eukaryota</taxon>
        <taxon>Fungi</taxon>
        <taxon>Dikarya</taxon>
        <taxon>Ascomycota</taxon>
        <taxon>Pezizomycotina</taxon>
        <taxon>Eurotiomycetes</taxon>
        <taxon>Eurotiomycetidae</taxon>
        <taxon>Onygenales</taxon>
        <taxon>Ajellomycetaceae</taxon>
        <taxon>Paracoccidioides</taxon>
    </lineage>
</organism>
<protein>
    <recommendedName>
        <fullName evidence="3">Retrotransposon gag domain-containing protein</fullName>
    </recommendedName>
</protein>
<evidence type="ECO:0000313" key="2">
    <source>
        <dbReference type="Proteomes" id="UP000242814"/>
    </source>
</evidence>
<accession>A0A1D2J338</accession>
<comment type="caution">
    <text evidence="1">The sequence shown here is derived from an EMBL/GenBank/DDBJ whole genome shotgun (WGS) entry which is preliminary data.</text>
</comment>
<dbReference type="AlphaFoldDB" id="A0A1D2J338"/>
<sequence>MHLSQVNFLFATPSLTNACESSHLGEPRRNREGWRCWMNSKMYDNERLSIRGIPESDKTRIYRLDPGIGEQHSGCYGGTYKNINDSSGPKLQAISSLVTCRIPRSLVVGGSLGIFTVRLNGDALAKFQPWIDTCIEEQRTPENVFHQLDVLFLDPTHQAKALDWLNRNRQKNTALANYLPEFDRNLLEAGGQNWDIIQINMLSRNLNFELLNQSVGRQKLTTYSEYCANLRQLDNDLAQFCTVQGCCNRTVPFTPPPTTTAPDPMDWAPHVSAGRPRISNISRKDVTDRIT</sequence>
<dbReference type="VEuPathDB" id="FungiDB:PADG_11074"/>
<dbReference type="Proteomes" id="UP000242814">
    <property type="component" value="Unassembled WGS sequence"/>
</dbReference>
<gene>
    <name evidence="1" type="ORF">ACO22_07990</name>
</gene>
<dbReference type="EMBL" id="LZYO01000819">
    <property type="protein sequence ID" value="ODH12712.1"/>
    <property type="molecule type" value="Genomic_DNA"/>
</dbReference>